<evidence type="ECO:0000313" key="1">
    <source>
        <dbReference type="EMBL" id="KAF7262811.1"/>
    </source>
</evidence>
<evidence type="ECO:0000313" key="2">
    <source>
        <dbReference type="Proteomes" id="UP000625711"/>
    </source>
</evidence>
<gene>
    <name evidence="1" type="ORF">GWI33_004020</name>
</gene>
<dbReference type="Proteomes" id="UP000625711">
    <property type="component" value="Unassembled WGS sequence"/>
</dbReference>
<proteinExistence type="predicted"/>
<dbReference type="EMBL" id="JAACXV010023844">
    <property type="protein sequence ID" value="KAF7262811.1"/>
    <property type="molecule type" value="Genomic_DNA"/>
</dbReference>
<organism evidence="1 2">
    <name type="scientific">Rhynchophorus ferrugineus</name>
    <name type="common">Red palm weevil</name>
    <name type="synonym">Curculio ferrugineus</name>
    <dbReference type="NCBI Taxonomy" id="354439"/>
    <lineage>
        <taxon>Eukaryota</taxon>
        <taxon>Metazoa</taxon>
        <taxon>Ecdysozoa</taxon>
        <taxon>Arthropoda</taxon>
        <taxon>Hexapoda</taxon>
        <taxon>Insecta</taxon>
        <taxon>Pterygota</taxon>
        <taxon>Neoptera</taxon>
        <taxon>Endopterygota</taxon>
        <taxon>Coleoptera</taxon>
        <taxon>Polyphaga</taxon>
        <taxon>Cucujiformia</taxon>
        <taxon>Curculionidae</taxon>
        <taxon>Dryophthorinae</taxon>
        <taxon>Rhynchophorus</taxon>
    </lineage>
</organism>
<name>A0A834LWS9_RHYFE</name>
<sequence>MYLQYQTKKSVLKLIGAELGVIQLVAPRDVGDDGEGRAEDESGARGELRRLLWRSSVPLSSQDTLHIIVVQSPVYI</sequence>
<dbReference type="AlphaFoldDB" id="A0A834LWS9"/>
<reference evidence="1" key="1">
    <citation type="submission" date="2020-08" db="EMBL/GenBank/DDBJ databases">
        <title>Genome sequencing and assembly of the red palm weevil Rhynchophorus ferrugineus.</title>
        <authorList>
            <person name="Dias G.B."/>
            <person name="Bergman C.M."/>
            <person name="Manee M."/>
        </authorList>
    </citation>
    <scope>NUCLEOTIDE SEQUENCE</scope>
    <source>
        <strain evidence="1">AA-2017</strain>
        <tissue evidence="1">Whole larva</tissue>
    </source>
</reference>
<keyword evidence="2" id="KW-1185">Reference proteome</keyword>
<protein>
    <submittedName>
        <fullName evidence="1">Uncharacterized protein</fullName>
    </submittedName>
</protein>
<comment type="caution">
    <text evidence="1">The sequence shown here is derived from an EMBL/GenBank/DDBJ whole genome shotgun (WGS) entry which is preliminary data.</text>
</comment>
<accession>A0A834LWS9</accession>